<keyword evidence="1" id="KW-1133">Transmembrane helix</keyword>
<proteinExistence type="predicted"/>
<reference evidence="4" key="1">
    <citation type="journal article" date="2019" name="Int. J. Syst. Evol. Microbiol.">
        <title>The Global Catalogue of Microorganisms (GCM) 10K type strain sequencing project: providing services to taxonomists for standard genome sequencing and annotation.</title>
        <authorList>
            <consortium name="The Broad Institute Genomics Platform"/>
            <consortium name="The Broad Institute Genome Sequencing Center for Infectious Disease"/>
            <person name="Wu L."/>
            <person name="Ma J."/>
        </authorList>
    </citation>
    <scope>NUCLEOTIDE SEQUENCE [LARGE SCALE GENOMIC DNA]</scope>
    <source>
        <strain evidence="4">JCM 17498</strain>
    </source>
</reference>
<accession>A0ABP7D4S1</accession>
<protein>
    <submittedName>
        <fullName evidence="3">Extensin family protein</fullName>
    </submittedName>
</protein>
<evidence type="ECO:0000259" key="2">
    <source>
        <dbReference type="Pfam" id="PF06904"/>
    </source>
</evidence>
<dbReference type="EMBL" id="BAABBF010000002">
    <property type="protein sequence ID" value="GAA3700745.1"/>
    <property type="molecule type" value="Genomic_DNA"/>
</dbReference>
<keyword evidence="1" id="KW-0812">Transmembrane</keyword>
<keyword evidence="1" id="KW-0472">Membrane</keyword>
<evidence type="ECO:0000313" key="4">
    <source>
        <dbReference type="Proteomes" id="UP001500523"/>
    </source>
</evidence>
<dbReference type="RefSeq" id="WP_344692143.1">
    <property type="nucleotide sequence ID" value="NZ_BAABBF010000002.1"/>
</dbReference>
<organism evidence="3 4">
    <name type="scientific">Sphingomonas cynarae</name>
    <dbReference type="NCBI Taxonomy" id="930197"/>
    <lineage>
        <taxon>Bacteria</taxon>
        <taxon>Pseudomonadati</taxon>
        <taxon>Pseudomonadota</taxon>
        <taxon>Alphaproteobacteria</taxon>
        <taxon>Sphingomonadales</taxon>
        <taxon>Sphingomonadaceae</taxon>
        <taxon>Sphingomonas</taxon>
    </lineage>
</organism>
<keyword evidence="4" id="KW-1185">Reference proteome</keyword>
<dbReference type="InterPro" id="IPR009683">
    <property type="entry name" value="Extensin-like_C"/>
</dbReference>
<feature type="transmembrane region" description="Helical" evidence="1">
    <location>
        <begin position="7"/>
        <end position="28"/>
    </location>
</feature>
<feature type="domain" description="Extensin-like C-terminal" evidence="2">
    <location>
        <begin position="63"/>
        <end position="243"/>
    </location>
</feature>
<gene>
    <name evidence="3" type="ORF">GCM10022268_08440</name>
</gene>
<name>A0ABP7D4S1_9SPHN</name>
<evidence type="ECO:0000256" key="1">
    <source>
        <dbReference type="SAM" id="Phobius"/>
    </source>
</evidence>
<sequence>MRNVRRIAGLLVWGGIALALLFVGWAMLRGRPQDLPWTAVDLGRPVGLFTGRKLTALTDDFPACRVLLDRAGVRYTALPPRSGEGQCGYADGVRFTAGGSRRIDFAPAGLGVACPVAAALAAWEWHVVQPAAERLFGSRVTRIDHFGSYSCRRLYGRDTGNWSEHATADAVDIAGFRLANGRRISVVGDWRGDDAKARFLHMVRDGACKLFATTLSPDYNAAHRDHLHLDQAARGAMGWRACR</sequence>
<dbReference type="Pfam" id="PF06904">
    <property type="entry name" value="Extensin-like_C"/>
    <property type="match status" value="1"/>
</dbReference>
<comment type="caution">
    <text evidence="3">The sequence shown here is derived from an EMBL/GenBank/DDBJ whole genome shotgun (WGS) entry which is preliminary data.</text>
</comment>
<evidence type="ECO:0000313" key="3">
    <source>
        <dbReference type="EMBL" id="GAA3700745.1"/>
    </source>
</evidence>
<dbReference type="Proteomes" id="UP001500523">
    <property type="component" value="Unassembled WGS sequence"/>
</dbReference>